<dbReference type="GO" id="GO:0009055">
    <property type="term" value="F:electron transfer activity"/>
    <property type="evidence" value="ECO:0007669"/>
    <property type="project" value="InterPro"/>
</dbReference>
<proteinExistence type="predicted"/>
<organism evidence="7 8">
    <name type="scientific">Candidatus Kutchimonas denitrificans</name>
    <dbReference type="NCBI Taxonomy" id="3056748"/>
    <lineage>
        <taxon>Bacteria</taxon>
        <taxon>Pseudomonadati</taxon>
        <taxon>Gemmatimonadota</taxon>
        <taxon>Gemmatimonadia</taxon>
        <taxon>Candidatus Palauibacterales</taxon>
        <taxon>Candidatus Palauibacteraceae</taxon>
        <taxon>Candidatus Kutchimonas</taxon>
    </lineage>
</organism>
<dbReference type="EMBL" id="JAACAK010000047">
    <property type="protein sequence ID" value="NIR74690.1"/>
    <property type="molecule type" value="Genomic_DNA"/>
</dbReference>
<accession>A0AAE4Z6J1</accession>
<keyword evidence="1 4" id="KW-0349">Heme</keyword>
<dbReference type="PANTHER" id="PTHR35008">
    <property type="entry name" value="BLL4482 PROTEIN-RELATED"/>
    <property type="match status" value="1"/>
</dbReference>
<dbReference type="Pfam" id="PF13442">
    <property type="entry name" value="Cytochrome_CBB3"/>
    <property type="match status" value="1"/>
</dbReference>
<feature type="domain" description="Cytochrome c" evidence="6">
    <location>
        <begin position="59"/>
        <end position="150"/>
    </location>
</feature>
<evidence type="ECO:0000256" key="5">
    <source>
        <dbReference type="SAM" id="MobiDB-lite"/>
    </source>
</evidence>
<dbReference type="PROSITE" id="PS51007">
    <property type="entry name" value="CYTC"/>
    <property type="match status" value="1"/>
</dbReference>
<keyword evidence="3 4" id="KW-0408">Iron</keyword>
<dbReference type="PANTHER" id="PTHR35008:SF8">
    <property type="entry name" value="ALCOHOL DEHYDROGENASE CYTOCHROME C SUBUNIT"/>
    <property type="match status" value="1"/>
</dbReference>
<evidence type="ECO:0000313" key="8">
    <source>
        <dbReference type="Proteomes" id="UP000702544"/>
    </source>
</evidence>
<feature type="compositionally biased region" description="Low complexity" evidence="5">
    <location>
        <begin position="29"/>
        <end position="41"/>
    </location>
</feature>
<dbReference type="GO" id="GO:0046872">
    <property type="term" value="F:metal ion binding"/>
    <property type="evidence" value="ECO:0007669"/>
    <property type="project" value="UniProtKB-KW"/>
</dbReference>
<dbReference type="Proteomes" id="UP000702544">
    <property type="component" value="Unassembled WGS sequence"/>
</dbReference>
<protein>
    <submittedName>
        <fullName evidence="7">C-type cytochrome</fullName>
    </submittedName>
</protein>
<dbReference type="InterPro" id="IPR036909">
    <property type="entry name" value="Cyt_c-like_dom_sf"/>
</dbReference>
<dbReference type="InterPro" id="IPR009056">
    <property type="entry name" value="Cyt_c-like_dom"/>
</dbReference>
<dbReference type="Gene3D" id="1.10.760.10">
    <property type="entry name" value="Cytochrome c-like domain"/>
    <property type="match status" value="1"/>
</dbReference>
<name>A0AAE4Z6J1_9BACT</name>
<feature type="region of interest" description="Disordered" evidence="5">
    <location>
        <begin position="23"/>
        <end position="53"/>
    </location>
</feature>
<dbReference type="PROSITE" id="PS51257">
    <property type="entry name" value="PROKAR_LIPOPROTEIN"/>
    <property type="match status" value="1"/>
</dbReference>
<evidence type="ECO:0000313" key="7">
    <source>
        <dbReference type="EMBL" id="NIR74690.1"/>
    </source>
</evidence>
<evidence type="ECO:0000256" key="3">
    <source>
        <dbReference type="ARBA" id="ARBA00023004"/>
    </source>
</evidence>
<comment type="caution">
    <text evidence="7">The sequence shown here is derived from an EMBL/GenBank/DDBJ whole genome shotgun (WGS) entry which is preliminary data.</text>
</comment>
<dbReference type="GO" id="GO:0020037">
    <property type="term" value="F:heme binding"/>
    <property type="evidence" value="ECO:0007669"/>
    <property type="project" value="InterPro"/>
</dbReference>
<evidence type="ECO:0000256" key="2">
    <source>
        <dbReference type="ARBA" id="ARBA00022723"/>
    </source>
</evidence>
<dbReference type="InterPro" id="IPR051459">
    <property type="entry name" value="Cytochrome_c-type_DH"/>
</dbReference>
<dbReference type="AlphaFoldDB" id="A0AAE4Z6J1"/>
<evidence type="ECO:0000256" key="1">
    <source>
        <dbReference type="ARBA" id="ARBA00022617"/>
    </source>
</evidence>
<reference evidence="7 8" key="1">
    <citation type="submission" date="2020-01" db="EMBL/GenBank/DDBJ databases">
        <title>Genomes assembled from Gulf of Kutch pelagic sediment metagenomes.</title>
        <authorList>
            <person name="Chandrashekar M."/>
            <person name="Mahajan M.S."/>
            <person name="Dave K.J."/>
            <person name="Vatsa P."/>
            <person name="Nathani N.M."/>
        </authorList>
    </citation>
    <scope>NUCLEOTIDE SEQUENCE [LARGE SCALE GENOMIC DNA]</scope>
    <source>
        <strain evidence="7">KS3-K002</strain>
    </source>
</reference>
<sequence length="151" mass="15386">MSRLMGLGAAFALAIVVACGGGEGEEQTSAETPATTPAESQSMEGQGEQMELPEGVTMEMVNQGETIYAGSGLCYTCHGANGEGVQGLGAALTDDEWLHSDGSYEGIVETVMNGVDTSASSTGTPMPPKGGSGISDEQVRAVSAYVWTLKS</sequence>
<evidence type="ECO:0000256" key="4">
    <source>
        <dbReference type="PROSITE-ProRule" id="PRU00433"/>
    </source>
</evidence>
<dbReference type="SUPFAM" id="SSF46626">
    <property type="entry name" value="Cytochrome c"/>
    <property type="match status" value="1"/>
</dbReference>
<keyword evidence="2 4" id="KW-0479">Metal-binding</keyword>
<gene>
    <name evidence="7" type="ORF">GWO12_06210</name>
</gene>
<evidence type="ECO:0000259" key="6">
    <source>
        <dbReference type="PROSITE" id="PS51007"/>
    </source>
</evidence>